<protein>
    <recommendedName>
        <fullName evidence="7">AP2/ERF domain-containing protein</fullName>
    </recommendedName>
</protein>
<gene>
    <name evidence="8" type="ORF">SI7747_05005711</name>
</gene>
<keyword evidence="9" id="KW-1185">Reference proteome</keyword>
<feature type="region of interest" description="Disordered" evidence="6">
    <location>
        <begin position="170"/>
        <end position="196"/>
    </location>
</feature>
<evidence type="ECO:0000256" key="1">
    <source>
        <dbReference type="ARBA" id="ARBA00004123"/>
    </source>
</evidence>
<evidence type="ECO:0000256" key="2">
    <source>
        <dbReference type="ARBA" id="ARBA00023015"/>
    </source>
</evidence>
<dbReference type="AlphaFoldDB" id="A0A7I8INA5"/>
<reference evidence="8 9" key="1">
    <citation type="submission" date="2019-12" db="EMBL/GenBank/DDBJ databases">
        <authorList>
            <person name="Scholz U."/>
            <person name="Mascher M."/>
            <person name="Fiebig A."/>
        </authorList>
    </citation>
    <scope>NUCLEOTIDE SEQUENCE</scope>
</reference>
<evidence type="ECO:0000256" key="4">
    <source>
        <dbReference type="ARBA" id="ARBA00023163"/>
    </source>
</evidence>
<dbReference type="EMBL" id="CACRZD030000005">
    <property type="protein sequence ID" value="CAA6659288.1"/>
    <property type="molecule type" value="Genomic_DNA"/>
</dbReference>
<keyword evidence="4" id="KW-0804">Transcription</keyword>
<dbReference type="SMART" id="SM00380">
    <property type="entry name" value="AP2"/>
    <property type="match status" value="1"/>
</dbReference>
<dbReference type="CDD" id="cd00018">
    <property type="entry name" value="AP2"/>
    <property type="match status" value="1"/>
</dbReference>
<dbReference type="Proteomes" id="UP001189122">
    <property type="component" value="Unassembled WGS sequence"/>
</dbReference>
<keyword evidence="2" id="KW-0805">Transcription regulation</keyword>
<evidence type="ECO:0000256" key="5">
    <source>
        <dbReference type="ARBA" id="ARBA00023242"/>
    </source>
</evidence>
<dbReference type="PROSITE" id="PS51032">
    <property type="entry name" value="AP2_ERF"/>
    <property type="match status" value="1"/>
</dbReference>
<dbReference type="GO" id="GO:0009873">
    <property type="term" value="P:ethylene-activated signaling pathway"/>
    <property type="evidence" value="ECO:0007669"/>
    <property type="project" value="InterPro"/>
</dbReference>
<feature type="compositionally biased region" description="Basic and acidic residues" evidence="6">
    <location>
        <begin position="94"/>
        <end position="103"/>
    </location>
</feature>
<dbReference type="InterPro" id="IPR036955">
    <property type="entry name" value="AP2/ERF_dom_sf"/>
</dbReference>
<dbReference type="InterPro" id="IPR044808">
    <property type="entry name" value="ERF_plant"/>
</dbReference>
<accession>A0A7I8INA5</accession>
<dbReference type="GO" id="GO:0005634">
    <property type="term" value="C:nucleus"/>
    <property type="evidence" value="ECO:0007669"/>
    <property type="project" value="UniProtKB-SubCell"/>
</dbReference>
<evidence type="ECO:0000313" key="8">
    <source>
        <dbReference type="EMBL" id="CAA2619542.1"/>
    </source>
</evidence>
<keyword evidence="3" id="KW-0238">DNA-binding</keyword>
<dbReference type="GO" id="GO:0003677">
    <property type="term" value="F:DNA binding"/>
    <property type="evidence" value="ECO:0007669"/>
    <property type="project" value="UniProtKB-KW"/>
</dbReference>
<dbReference type="EMBL" id="LR743592">
    <property type="protein sequence ID" value="CAA2619542.1"/>
    <property type="molecule type" value="Genomic_DNA"/>
</dbReference>
<dbReference type="SUPFAM" id="SSF54171">
    <property type="entry name" value="DNA-binding domain"/>
    <property type="match status" value="1"/>
</dbReference>
<dbReference type="PRINTS" id="PR00367">
    <property type="entry name" value="ETHRSPELEMNT"/>
</dbReference>
<dbReference type="PANTHER" id="PTHR31190:SF480">
    <property type="entry name" value="ETHYLENE-RESPONSIVE TRANSCRIPTION FACTOR RAP2-12"/>
    <property type="match status" value="1"/>
</dbReference>
<feature type="region of interest" description="Disordered" evidence="6">
    <location>
        <begin position="94"/>
        <end position="113"/>
    </location>
</feature>
<feature type="domain" description="AP2/ERF" evidence="7">
    <location>
        <begin position="111"/>
        <end position="168"/>
    </location>
</feature>
<dbReference type="GO" id="GO:0003700">
    <property type="term" value="F:DNA-binding transcription factor activity"/>
    <property type="evidence" value="ECO:0007669"/>
    <property type="project" value="InterPro"/>
</dbReference>
<evidence type="ECO:0000256" key="6">
    <source>
        <dbReference type="SAM" id="MobiDB-lite"/>
    </source>
</evidence>
<feature type="compositionally biased region" description="Low complexity" evidence="6">
    <location>
        <begin position="170"/>
        <end position="191"/>
    </location>
</feature>
<dbReference type="InterPro" id="IPR016177">
    <property type="entry name" value="DNA-bd_dom_sf"/>
</dbReference>
<organism evidence="8">
    <name type="scientific">Spirodela intermedia</name>
    <name type="common">Intermediate duckweed</name>
    <dbReference type="NCBI Taxonomy" id="51605"/>
    <lineage>
        <taxon>Eukaryota</taxon>
        <taxon>Viridiplantae</taxon>
        <taxon>Streptophyta</taxon>
        <taxon>Embryophyta</taxon>
        <taxon>Tracheophyta</taxon>
        <taxon>Spermatophyta</taxon>
        <taxon>Magnoliopsida</taxon>
        <taxon>Liliopsida</taxon>
        <taxon>Araceae</taxon>
        <taxon>Lemnoideae</taxon>
        <taxon>Spirodela</taxon>
    </lineage>
</organism>
<evidence type="ECO:0000256" key="3">
    <source>
        <dbReference type="ARBA" id="ARBA00023125"/>
    </source>
</evidence>
<dbReference type="Gene3D" id="3.30.730.10">
    <property type="entry name" value="AP2/ERF domain"/>
    <property type="match status" value="1"/>
</dbReference>
<dbReference type="FunFam" id="3.30.730.10:FF:000001">
    <property type="entry name" value="Ethylene-responsive transcription factor 2"/>
    <property type="match status" value="1"/>
</dbReference>
<proteinExistence type="predicted"/>
<evidence type="ECO:0000259" key="7">
    <source>
        <dbReference type="PROSITE" id="PS51032"/>
    </source>
</evidence>
<name>A0A7I8INA5_SPIIN</name>
<evidence type="ECO:0000313" key="9">
    <source>
        <dbReference type="Proteomes" id="UP001189122"/>
    </source>
</evidence>
<sequence length="363" mass="40137">MCGGAILSDLIPAARSRRVTVDHLWPPADGDWLNVSGQKKKKQGHKEKTPFLIEDEDDFEADFREFDDSSEEEEEELLDVKPFAFSAISPFPRAETEGLAEKSSKRKRRNQYRGIRQRPWGKWAAEIRDPKKGVRVWLGTFNTAEEAARAYDCEARRIRGQKAKVNFPEAAGARRPTPRAAAAAGPKAPKPVNTAGMANSYQSFNLEGDLDRGSSSSELEFVEEKKEVIVKQPQYSNSDERGHCFTSTGGSNSDCSSFAWATEESKAAEINSVFASTRFEDESPVKKLKTDVALEEGSAPFDLSAEIPDFDYVNFLQVPFLNGCAGDSVEILYGGGAGGWAQECENPIDLWCFNDMPPAPAIF</sequence>
<dbReference type="PANTHER" id="PTHR31190">
    <property type="entry name" value="DNA-BINDING DOMAIN"/>
    <property type="match status" value="1"/>
</dbReference>
<comment type="subcellular location">
    <subcellularLocation>
        <location evidence="1">Nucleus</location>
    </subcellularLocation>
</comment>
<keyword evidence="5" id="KW-0539">Nucleus</keyword>
<dbReference type="Pfam" id="PF00847">
    <property type="entry name" value="AP2"/>
    <property type="match status" value="1"/>
</dbReference>
<dbReference type="InterPro" id="IPR001471">
    <property type="entry name" value="AP2/ERF_dom"/>
</dbReference>